<dbReference type="Proteomes" id="UP000230750">
    <property type="component" value="Unassembled WGS sequence"/>
</dbReference>
<protein>
    <recommendedName>
        <fullName evidence="14">Receptor protein-tyrosine kinase</fullName>
    </recommendedName>
</protein>
<dbReference type="GO" id="GO:0046872">
    <property type="term" value="F:metal ion binding"/>
    <property type="evidence" value="ECO:0007669"/>
    <property type="project" value="UniProtKB-KW"/>
</dbReference>
<evidence type="ECO:0000256" key="6">
    <source>
        <dbReference type="ARBA" id="ARBA00023180"/>
    </source>
</evidence>
<sequence length="753" mass="84967">PATITSLYATPTNVTEIHGNVTLVCQASGFPLPRIYWSKHRDDDQSWLAVTRATPGRLLNETAAEMSILINDVLFGDIGRYKCIASNRLGSDEKEIPLYLEDIGIIFDRSTVLFENIPVNITCKVKQRNEIHHIRWIIGRLDITQNATQDDYMSERGDFIVRSILLFYPDRRFDGMVLTCNGGIDQNPVQQLLLNISHCKENPVHSCSVERNRSNARLACEIGEEVPVNKIGFYKYENQLEREFLTVIKGEHYTRISYDLGTRQDAFLVGYNCCTSTERCPQYCQVCVVIEYLTTEEEEQSFILYIVVAIAILFGVIVLLCAILRGRTRGSGNFIKSEDTIGVNTLQAVNSGPSIQNHLGSLPAIYEPMGTGYTTRVHSTSEFSRDDDFLSGAGITDNVSDITDLTEVTLMSNIGNKAMSLNEKLSKLYGLHAGLETLEKGSRLSRHFGLYDEECSSIDGNESTTIQTYSLKKVTPQETFISDLTIHSKQAQRGSFFFCAATLSYRQGSMEVTVKVLSEYATRMERRHFVKEIGIVKTLDRHSNIADILGLCCNSKLNYILFEKMTGKTLKQHLLKTRDSVSDLTAHNEILRKYAEQICNGMLFLSNQGFCHPSLRCESVHVDKKGVCKLYDFTPVELCGIKDGYNQDLIAHELVAPEIVKGESHTPRTDVWAFGNLLWELFFYGLDASKMFEDVASKSYVQLIGSREKPIACPDAVYQLMELCWHEDPSSRPIFAAILTELQDMNQRRKVIL</sequence>
<dbReference type="InterPro" id="IPR050122">
    <property type="entry name" value="RTK"/>
</dbReference>
<name>A0A2G8LED5_STIJA</name>
<evidence type="ECO:0000256" key="4">
    <source>
        <dbReference type="ARBA" id="ARBA00023136"/>
    </source>
</evidence>
<dbReference type="PROSITE" id="PS50011">
    <property type="entry name" value="PROTEIN_KINASE_DOM"/>
    <property type="match status" value="1"/>
</dbReference>
<reference evidence="12 13" key="1">
    <citation type="journal article" date="2017" name="PLoS Biol.">
        <title>The sea cucumber genome provides insights into morphological evolution and visceral regeneration.</title>
        <authorList>
            <person name="Zhang X."/>
            <person name="Sun L."/>
            <person name="Yuan J."/>
            <person name="Sun Y."/>
            <person name="Gao Y."/>
            <person name="Zhang L."/>
            <person name="Li S."/>
            <person name="Dai H."/>
            <person name="Hamel J.F."/>
            <person name="Liu C."/>
            <person name="Yu Y."/>
            <person name="Liu S."/>
            <person name="Lin W."/>
            <person name="Guo K."/>
            <person name="Jin S."/>
            <person name="Xu P."/>
            <person name="Storey K.B."/>
            <person name="Huan P."/>
            <person name="Zhang T."/>
            <person name="Zhou Y."/>
            <person name="Zhang J."/>
            <person name="Lin C."/>
            <person name="Li X."/>
            <person name="Xing L."/>
            <person name="Huo D."/>
            <person name="Sun M."/>
            <person name="Wang L."/>
            <person name="Mercier A."/>
            <person name="Li F."/>
            <person name="Yang H."/>
            <person name="Xiang J."/>
        </authorList>
    </citation>
    <scope>NUCLEOTIDE SEQUENCE [LARGE SCALE GENOMIC DNA]</scope>
    <source>
        <strain evidence="12">Shaxun</strain>
        <tissue evidence="12">Muscle</tissue>
    </source>
</reference>
<dbReference type="GO" id="GO:0007169">
    <property type="term" value="P:cell surface receptor protein tyrosine kinase signaling pathway"/>
    <property type="evidence" value="ECO:0007669"/>
    <property type="project" value="TreeGrafter"/>
</dbReference>
<keyword evidence="13" id="KW-1185">Reference proteome</keyword>
<dbReference type="Gene3D" id="1.10.510.10">
    <property type="entry name" value="Transferase(Phosphotransferase) domain 1"/>
    <property type="match status" value="1"/>
</dbReference>
<dbReference type="PIRSF" id="PIRSF000615">
    <property type="entry name" value="TyrPK_CSF1-R"/>
    <property type="match status" value="1"/>
</dbReference>
<proteinExistence type="predicted"/>
<feature type="non-terminal residue" evidence="12">
    <location>
        <position position="1"/>
    </location>
</feature>
<evidence type="ECO:0000313" key="13">
    <source>
        <dbReference type="Proteomes" id="UP000230750"/>
    </source>
</evidence>
<comment type="caution">
    <text evidence="12">The sequence shown here is derived from an EMBL/GenBank/DDBJ whole genome shotgun (WGS) entry which is preliminary data.</text>
</comment>
<keyword evidence="8" id="KW-0460">Magnesium</keyword>
<keyword evidence="2 9" id="KW-0812">Transmembrane</keyword>
<dbReference type="InterPro" id="IPR013783">
    <property type="entry name" value="Ig-like_fold"/>
</dbReference>
<dbReference type="AlphaFoldDB" id="A0A2G8LED5"/>
<dbReference type="SMART" id="SM00409">
    <property type="entry name" value="IG"/>
    <property type="match status" value="1"/>
</dbReference>
<feature type="transmembrane region" description="Helical" evidence="9">
    <location>
        <begin position="302"/>
        <end position="324"/>
    </location>
</feature>
<dbReference type="STRING" id="307972.A0A2G8LED5"/>
<dbReference type="SMART" id="SM00408">
    <property type="entry name" value="IGc2"/>
    <property type="match status" value="1"/>
</dbReference>
<evidence type="ECO:0000256" key="5">
    <source>
        <dbReference type="ARBA" id="ARBA00023157"/>
    </source>
</evidence>
<dbReference type="InterPro" id="IPR011009">
    <property type="entry name" value="Kinase-like_dom_sf"/>
</dbReference>
<evidence type="ECO:0000313" key="12">
    <source>
        <dbReference type="EMBL" id="PIK58628.1"/>
    </source>
</evidence>
<dbReference type="GO" id="GO:0005524">
    <property type="term" value="F:ATP binding"/>
    <property type="evidence" value="ECO:0007669"/>
    <property type="project" value="InterPro"/>
</dbReference>
<dbReference type="PANTHER" id="PTHR24416:SF611">
    <property type="entry name" value="TYROSINE-PROTEIN KINASE TRANSMEMBRANE RECEPTOR ROR"/>
    <property type="match status" value="1"/>
</dbReference>
<accession>A0A2G8LED5</accession>
<dbReference type="GO" id="GO:0043235">
    <property type="term" value="C:receptor complex"/>
    <property type="evidence" value="ECO:0007669"/>
    <property type="project" value="TreeGrafter"/>
</dbReference>
<dbReference type="EMBL" id="MRZV01000107">
    <property type="protein sequence ID" value="PIK58628.1"/>
    <property type="molecule type" value="Genomic_DNA"/>
</dbReference>
<evidence type="ECO:0000259" key="10">
    <source>
        <dbReference type="PROSITE" id="PS50011"/>
    </source>
</evidence>
<dbReference type="InterPro" id="IPR036179">
    <property type="entry name" value="Ig-like_dom_sf"/>
</dbReference>
<keyword evidence="6" id="KW-0325">Glycoprotein</keyword>
<evidence type="ECO:0000256" key="8">
    <source>
        <dbReference type="PIRSR" id="PIRSR000615-3"/>
    </source>
</evidence>
<dbReference type="SUPFAM" id="SSF56112">
    <property type="entry name" value="Protein kinase-like (PK-like)"/>
    <property type="match status" value="1"/>
</dbReference>
<comment type="subcellular location">
    <subcellularLocation>
        <location evidence="1">Membrane</location>
        <topology evidence="1">Single-pass membrane protein</topology>
    </subcellularLocation>
</comment>
<keyword evidence="5" id="KW-1015">Disulfide bond</keyword>
<dbReference type="InterPro" id="IPR000719">
    <property type="entry name" value="Prot_kinase_dom"/>
</dbReference>
<evidence type="ECO:0000256" key="7">
    <source>
        <dbReference type="ARBA" id="ARBA00023319"/>
    </source>
</evidence>
<keyword evidence="7" id="KW-0393">Immunoglobulin domain</keyword>
<dbReference type="InterPro" id="IPR007110">
    <property type="entry name" value="Ig-like_dom"/>
</dbReference>
<feature type="domain" description="Ig-like" evidence="11">
    <location>
        <begin position="1"/>
        <end position="97"/>
    </location>
</feature>
<dbReference type="InterPro" id="IPR003599">
    <property type="entry name" value="Ig_sub"/>
</dbReference>
<keyword evidence="8" id="KW-0479">Metal-binding</keyword>
<dbReference type="GO" id="GO:0005886">
    <property type="term" value="C:plasma membrane"/>
    <property type="evidence" value="ECO:0007669"/>
    <property type="project" value="TreeGrafter"/>
</dbReference>
<keyword evidence="3 9" id="KW-1133">Transmembrane helix</keyword>
<evidence type="ECO:0008006" key="14">
    <source>
        <dbReference type="Google" id="ProtNLM"/>
    </source>
</evidence>
<evidence type="ECO:0000259" key="11">
    <source>
        <dbReference type="PROSITE" id="PS50835"/>
    </source>
</evidence>
<dbReference type="Gene3D" id="2.60.40.10">
    <property type="entry name" value="Immunoglobulins"/>
    <property type="match status" value="2"/>
</dbReference>
<dbReference type="Pfam" id="PF13927">
    <property type="entry name" value="Ig_3"/>
    <property type="match status" value="1"/>
</dbReference>
<organism evidence="12 13">
    <name type="scientific">Stichopus japonicus</name>
    <name type="common">Sea cucumber</name>
    <dbReference type="NCBI Taxonomy" id="307972"/>
    <lineage>
        <taxon>Eukaryota</taxon>
        <taxon>Metazoa</taxon>
        <taxon>Echinodermata</taxon>
        <taxon>Eleutherozoa</taxon>
        <taxon>Echinozoa</taxon>
        <taxon>Holothuroidea</taxon>
        <taxon>Aspidochirotacea</taxon>
        <taxon>Aspidochirotida</taxon>
        <taxon>Stichopodidae</taxon>
        <taxon>Apostichopus</taxon>
    </lineage>
</organism>
<keyword evidence="4 9" id="KW-0472">Membrane</keyword>
<dbReference type="Pfam" id="PF07714">
    <property type="entry name" value="PK_Tyr_Ser-Thr"/>
    <property type="match status" value="1"/>
</dbReference>
<evidence type="ECO:0000256" key="3">
    <source>
        <dbReference type="ARBA" id="ARBA00022989"/>
    </source>
</evidence>
<dbReference type="GO" id="GO:0004714">
    <property type="term" value="F:transmembrane receptor protein tyrosine kinase activity"/>
    <property type="evidence" value="ECO:0007669"/>
    <property type="project" value="TreeGrafter"/>
</dbReference>
<dbReference type="InterPro" id="IPR001245">
    <property type="entry name" value="Ser-Thr/Tyr_kinase_cat_dom"/>
</dbReference>
<evidence type="ECO:0000256" key="2">
    <source>
        <dbReference type="ARBA" id="ARBA00022692"/>
    </source>
</evidence>
<dbReference type="OrthoDB" id="9943809at2759"/>
<gene>
    <name evidence="12" type="ORF">BSL78_04471</name>
</gene>
<evidence type="ECO:0000256" key="1">
    <source>
        <dbReference type="ARBA" id="ARBA00004167"/>
    </source>
</evidence>
<feature type="binding site" evidence="8">
    <location>
        <position position="632"/>
    </location>
    <ligand>
        <name>Mg(2+)</name>
        <dbReference type="ChEBI" id="CHEBI:18420"/>
    </ligand>
</feature>
<dbReference type="InterPro" id="IPR003598">
    <property type="entry name" value="Ig_sub2"/>
</dbReference>
<feature type="domain" description="Protein kinase" evidence="10">
    <location>
        <begin position="485"/>
        <end position="752"/>
    </location>
</feature>
<dbReference type="PRINTS" id="PR00109">
    <property type="entry name" value="TYRKINASE"/>
</dbReference>
<dbReference type="PROSITE" id="PS50835">
    <property type="entry name" value="IG_LIKE"/>
    <property type="match status" value="1"/>
</dbReference>
<dbReference type="SUPFAM" id="SSF48726">
    <property type="entry name" value="Immunoglobulin"/>
    <property type="match status" value="1"/>
</dbReference>
<evidence type="ECO:0000256" key="9">
    <source>
        <dbReference type="SAM" id="Phobius"/>
    </source>
</evidence>
<dbReference type="PANTHER" id="PTHR24416">
    <property type="entry name" value="TYROSINE-PROTEIN KINASE RECEPTOR"/>
    <property type="match status" value="1"/>
</dbReference>